<dbReference type="EMBL" id="QQAH01000036">
    <property type="protein sequence ID" value="RDD79721.1"/>
    <property type="molecule type" value="Genomic_DNA"/>
</dbReference>
<dbReference type="InterPro" id="IPR000873">
    <property type="entry name" value="AMP-dep_synth/lig_dom"/>
</dbReference>
<dbReference type="Gene3D" id="3.30.559.30">
    <property type="entry name" value="Nonribosomal peptide synthetase, condensation domain"/>
    <property type="match status" value="1"/>
</dbReference>
<feature type="non-terminal residue" evidence="3">
    <location>
        <position position="771"/>
    </location>
</feature>
<dbReference type="PANTHER" id="PTHR45527:SF1">
    <property type="entry name" value="FATTY ACID SYNTHASE"/>
    <property type="match status" value="1"/>
</dbReference>
<dbReference type="Pfam" id="PF00668">
    <property type="entry name" value="Condensation"/>
    <property type="match status" value="1"/>
</dbReference>
<dbReference type="SUPFAM" id="SSF56801">
    <property type="entry name" value="Acetyl-CoA synthetase-like"/>
    <property type="match status" value="1"/>
</dbReference>
<proteinExistence type="predicted"/>
<dbReference type="InterPro" id="IPR023213">
    <property type="entry name" value="CAT-like_dom_sf"/>
</dbReference>
<dbReference type="SUPFAM" id="SSF52777">
    <property type="entry name" value="CoA-dependent acyltransferases"/>
    <property type="match status" value="2"/>
</dbReference>
<protein>
    <submittedName>
        <fullName evidence="3">Non-ribosomal peptide synthetase</fullName>
    </submittedName>
</protein>
<dbReference type="GO" id="GO:0043041">
    <property type="term" value="P:amino acid activation for nonribosomal peptide biosynthetic process"/>
    <property type="evidence" value="ECO:0007669"/>
    <property type="project" value="TreeGrafter"/>
</dbReference>
<feature type="domain" description="Condensation" evidence="2">
    <location>
        <begin position="6"/>
        <end position="445"/>
    </location>
</feature>
<accession>A0A369UGM6</accession>
<dbReference type="GO" id="GO:0031177">
    <property type="term" value="F:phosphopantetheine binding"/>
    <property type="evidence" value="ECO:0007669"/>
    <property type="project" value="TreeGrafter"/>
</dbReference>
<dbReference type="Pfam" id="PF00501">
    <property type="entry name" value="AMP-binding"/>
    <property type="match status" value="1"/>
</dbReference>
<dbReference type="PROSITE" id="PS00455">
    <property type="entry name" value="AMP_BINDING"/>
    <property type="match status" value="1"/>
</dbReference>
<dbReference type="Gene3D" id="3.30.559.10">
    <property type="entry name" value="Chloramphenicol acetyltransferase-like domain"/>
    <property type="match status" value="1"/>
</dbReference>
<sequence>MHHDIEDMLPLSPLQQGLLFQHLYDEGAPDAYLVQTLFELDGPLDAEALHAAAQNLLRRHPNLRASFMQSGFNEPVQIIPREIAVPWRLLDLSRHEPAARETAHAQVLHDDRAQAFQAAHGPLLRFTLVRLGERQHQLIFTNHHLLLDGWSMPIFLDELFALYRSRGATPLPRVTPYRNYLAWLRQQDQAAAQSAWRKYLDGVSEATRLAPTTSGKMSMLPQVFNVRLGASLSEALQQRARVAGVTLNTLFQAAWALWLSRHTGRNDVIFGITVSGRPPEIAGVEQMVGLFINTVPLRVTLDPAQSMQALLLRLQAEQVALLDHQHLGLAQIQQLAGIGELFDTHFIFENLPLEQAGVLGAPDDGLHCRYSGGQGGDVTHYPLGLMALPGADMELRFGYRPDLFDQDTVARLAQRLVRVLDAIAYAPQQAIGVIDLLDKAEREQVVVNWNATTRALPASSFPLLFEQQVSRAPDAIAAVFEQERLTYAELNARANRLAHALVAQGIGPEQAVAVALPRSLDMLVALLAVLKSGAAYLPLDLDYPAERLAYMLDDAQPALVLARSDAAVALPAHQAIWWLDQHSVAEQAASDLDDRERTRPLHADHPAYVIYTSGSTGRPKGVAVRHAGLSNFLHSMREQPGIAAGETLLACTPISFDIAALELYLPLLQGACVQIVPRAVSTDGLRLRALLDAVAPQAMQATPATWQMLREAGWQPAASLRVLCGGEALPPELASFLRQGAALWNLYGPTETTVWSLAEHVGDGPVRIGRP</sequence>
<dbReference type="AlphaFoldDB" id="A0A369UGM6"/>
<dbReference type="RefSeq" id="WP_162791634.1">
    <property type="nucleotide sequence ID" value="NZ_JBHSPE010000014.1"/>
</dbReference>
<dbReference type="Proteomes" id="UP000253782">
    <property type="component" value="Unassembled WGS sequence"/>
</dbReference>
<reference evidence="3 4" key="1">
    <citation type="submission" date="2018-07" db="EMBL/GenBank/DDBJ databases">
        <title>Dyella tabacisoli L4-6T, whole genome shotgun sequence.</title>
        <authorList>
            <person name="Zhou X.-K."/>
            <person name="Li W.-J."/>
            <person name="Duan Y.-Q."/>
        </authorList>
    </citation>
    <scope>NUCLEOTIDE SEQUENCE [LARGE SCALE GENOMIC DNA]</scope>
    <source>
        <strain evidence="3 4">L4-6</strain>
    </source>
</reference>
<comment type="caution">
    <text evidence="3">The sequence shown here is derived from an EMBL/GenBank/DDBJ whole genome shotgun (WGS) entry which is preliminary data.</text>
</comment>
<dbReference type="InterPro" id="IPR020845">
    <property type="entry name" value="AMP-binding_CS"/>
</dbReference>
<dbReference type="CDD" id="cd19543">
    <property type="entry name" value="DCL_NRPS"/>
    <property type="match status" value="1"/>
</dbReference>
<dbReference type="InterPro" id="IPR001242">
    <property type="entry name" value="Condensation_dom"/>
</dbReference>
<evidence type="ECO:0000313" key="4">
    <source>
        <dbReference type="Proteomes" id="UP000253782"/>
    </source>
</evidence>
<evidence type="ECO:0000313" key="3">
    <source>
        <dbReference type="EMBL" id="RDD79721.1"/>
    </source>
</evidence>
<organism evidence="3 4">
    <name type="scientific">Dyella tabacisoli</name>
    <dbReference type="NCBI Taxonomy" id="2282381"/>
    <lineage>
        <taxon>Bacteria</taxon>
        <taxon>Pseudomonadati</taxon>
        <taxon>Pseudomonadota</taxon>
        <taxon>Gammaproteobacteria</taxon>
        <taxon>Lysobacterales</taxon>
        <taxon>Rhodanobacteraceae</taxon>
        <taxon>Dyella</taxon>
    </lineage>
</organism>
<gene>
    <name evidence="3" type="ORF">DVJ77_20920</name>
</gene>
<dbReference type="GO" id="GO:0005829">
    <property type="term" value="C:cytosol"/>
    <property type="evidence" value="ECO:0007669"/>
    <property type="project" value="TreeGrafter"/>
</dbReference>
<evidence type="ECO:0000259" key="2">
    <source>
        <dbReference type="Pfam" id="PF00668"/>
    </source>
</evidence>
<dbReference type="Gene3D" id="3.40.50.980">
    <property type="match status" value="2"/>
</dbReference>
<dbReference type="PANTHER" id="PTHR45527">
    <property type="entry name" value="NONRIBOSOMAL PEPTIDE SYNTHETASE"/>
    <property type="match status" value="1"/>
</dbReference>
<feature type="domain" description="AMP-dependent synthetase/ligase" evidence="1">
    <location>
        <begin position="465"/>
        <end position="771"/>
    </location>
</feature>
<dbReference type="GO" id="GO:0003824">
    <property type="term" value="F:catalytic activity"/>
    <property type="evidence" value="ECO:0007669"/>
    <property type="project" value="InterPro"/>
</dbReference>
<dbReference type="GO" id="GO:0044550">
    <property type="term" value="P:secondary metabolite biosynthetic process"/>
    <property type="evidence" value="ECO:0007669"/>
    <property type="project" value="TreeGrafter"/>
</dbReference>
<dbReference type="FunFam" id="3.40.50.980:FF:000001">
    <property type="entry name" value="Non-ribosomal peptide synthetase"/>
    <property type="match status" value="1"/>
</dbReference>
<keyword evidence="4" id="KW-1185">Reference proteome</keyword>
<name>A0A369UGM6_9GAMM</name>
<evidence type="ECO:0000259" key="1">
    <source>
        <dbReference type="Pfam" id="PF00501"/>
    </source>
</evidence>